<dbReference type="Proteomes" id="UP000265663">
    <property type="component" value="Unassembled WGS sequence"/>
</dbReference>
<dbReference type="SUPFAM" id="SSF50729">
    <property type="entry name" value="PH domain-like"/>
    <property type="match status" value="1"/>
</dbReference>
<accession>A0A3M7MFG0</accession>
<feature type="domain" description="PH" evidence="2">
    <location>
        <begin position="139"/>
        <end position="295"/>
    </location>
</feature>
<feature type="region of interest" description="Disordered" evidence="1">
    <location>
        <begin position="58"/>
        <end position="90"/>
    </location>
</feature>
<dbReference type="AlphaFoldDB" id="A0A3M7MFG0"/>
<dbReference type="Gene3D" id="3.80.10.10">
    <property type="entry name" value="Ribonuclease Inhibitor"/>
    <property type="match status" value="1"/>
</dbReference>
<dbReference type="InterPro" id="IPR032675">
    <property type="entry name" value="LRR_dom_sf"/>
</dbReference>
<proteinExistence type="predicted"/>
<dbReference type="InterPro" id="IPR038882">
    <property type="entry name" value="Rcf3"/>
</dbReference>
<dbReference type="OrthoDB" id="120976at2759"/>
<dbReference type="InterPro" id="IPR001849">
    <property type="entry name" value="PH_domain"/>
</dbReference>
<feature type="region of interest" description="Disordered" evidence="1">
    <location>
        <begin position="1213"/>
        <end position="1233"/>
    </location>
</feature>
<evidence type="ECO:0000313" key="3">
    <source>
        <dbReference type="EMBL" id="RMZ73266.1"/>
    </source>
</evidence>
<dbReference type="PANTHER" id="PTHR39153">
    <property type="entry name" value="AGR244WP"/>
    <property type="match status" value="1"/>
</dbReference>
<evidence type="ECO:0000256" key="1">
    <source>
        <dbReference type="SAM" id="MobiDB-lite"/>
    </source>
</evidence>
<dbReference type="SMART" id="SM00368">
    <property type="entry name" value="LRR_RI"/>
    <property type="match status" value="3"/>
</dbReference>
<reference evidence="3 4" key="1">
    <citation type="journal article" date="2014" name="PLoS ONE">
        <title>De novo Genome Assembly of the Fungal Plant Pathogen Pyrenophora semeniperda.</title>
        <authorList>
            <person name="Soliai M.M."/>
            <person name="Meyer S.E."/>
            <person name="Udall J.A."/>
            <person name="Elzinga D.E."/>
            <person name="Hermansen R.A."/>
            <person name="Bodily P.M."/>
            <person name="Hart A.A."/>
            <person name="Coleman C.E."/>
        </authorList>
    </citation>
    <scope>NUCLEOTIDE SEQUENCE [LARGE SCALE GENOMIC DNA]</scope>
    <source>
        <strain evidence="3 4">CCB06</strain>
        <tissue evidence="3">Mycelium</tissue>
    </source>
</reference>
<evidence type="ECO:0000259" key="2">
    <source>
        <dbReference type="PROSITE" id="PS50003"/>
    </source>
</evidence>
<feature type="region of interest" description="Disordered" evidence="1">
    <location>
        <begin position="179"/>
        <end position="234"/>
    </location>
</feature>
<feature type="compositionally biased region" description="Polar residues" evidence="1">
    <location>
        <begin position="214"/>
        <end position="230"/>
    </location>
</feature>
<protein>
    <submittedName>
        <fullName evidence="3">Leucine rich repeat</fullName>
    </submittedName>
</protein>
<keyword evidence="4" id="KW-1185">Reference proteome</keyword>
<feature type="compositionally biased region" description="Low complexity" evidence="1">
    <location>
        <begin position="14"/>
        <end position="29"/>
    </location>
</feature>
<dbReference type="SMART" id="SM00233">
    <property type="entry name" value="PH"/>
    <property type="match status" value="1"/>
</dbReference>
<name>A0A3M7MFG0_9PLEO</name>
<sequence length="1233" mass="137376">MSKDKRRSIFGRNTLSTLSTLSPLTPTTSKDGSQQSTLLRKRRTPSFMSNLSSLSDLSQYPEAASQDGGAVAGTNFIEPPDTARSGLSRNSVKRASSVFSSFRGYKLSADDDAEPLSTTSTRNSIFFGEYLGDDVSDRQVLQHGEVQTSSSMFRKKKEYLVLTEKHLVRFKSHSKATEAFPGCAASPTGQRDRSNTLSIPSSQNRLSTYRHSHSPSIGSSHELQSLASESSGERHQGIPLRHIVAVYHLDDGRPHFALELYYLDDESNNASSMTLQFGDPEDMFAWLKTLREAANLARLSDAKPISAHNSHLAARVVEAERDYVPPHYAIYKVVLRPQGKTTTRSSSDDIAKISASVCFLAIGVHKVHIIPLFKPPSQRASSPSLASHNTQSSHGILTLTEVYVNHVDDTFQLTFRKPLERPKVLHLASLASRDIAVRLRSVEANLRPEWETRPFDFQVPDDVHQDLVRQESPHPMEPDSLDRTLIGYCVAYDVQPENISYQITYPPEDAPRFELLPPVGLRRTQYNILELLAVMRALRYNETFGGISFKDVSLDVLNGLRDANGAEHLCFKTKRGTYARLDVEELERSCLLVQEIRALALTNRKLRRMDFTSCITRKPGDHGESRGSARDEGCGIVEALFPLCKYQTTNVDWIALNKIQLGDTDLDYLVAAGVERACHLRGLELSGCGLTDRALSLILDALRAQETTLEAIDLSSNPFRLSPSMFDSQIGVFGYLTRLNLSHVARSSGYESLISVETLNGWRLQELILSGTSLNTAMVDAIASYLTNYKQSSALREVRLDHCFLSGRDIAYLLHSMTEEPGKARELHLDVSENNIEKDLDELTLAISRGLAPSNFTLRLLEFEEDADFRKMILALAANNTIRQLDISRASLPCDASEETCQAMEKMFADNTSLEWLDISGEDSRLETTKLGVGINRALRGLQRNKTLRALYIRSQKLGVQGASTLADVLKSSSVRSRIASRVGSKSAKEPSYPMGLSDQDIKAALGLVDESWGRQEYRLQQYLQRNHNIANGIPTTMDVDEEQFERPDTANSLGKILERVKMESTPTAEKDIQLGNNPPQIGALGVEIDYDVTPLEKELEIASWKMVRQHGSLTKDEETNEAAWEAARGAFIGATKWGAFFAVAGGVAHAFSPLYRGLTVQFRTYIQMSGMILGGYLEADKRMIMYQHRVRHYKRLARDMETWRRYEDAYEERGTPGVGAESGVHGPGGKEE</sequence>
<dbReference type="EMBL" id="KE747839">
    <property type="protein sequence ID" value="RMZ73266.1"/>
    <property type="molecule type" value="Genomic_DNA"/>
</dbReference>
<dbReference type="SUPFAM" id="SSF52047">
    <property type="entry name" value="RNI-like"/>
    <property type="match status" value="1"/>
</dbReference>
<feature type="compositionally biased region" description="Polar residues" evidence="1">
    <location>
        <begin position="195"/>
        <end position="207"/>
    </location>
</feature>
<evidence type="ECO:0000313" key="4">
    <source>
        <dbReference type="Proteomes" id="UP000265663"/>
    </source>
</evidence>
<dbReference type="InterPro" id="IPR057334">
    <property type="entry name" value="PH_2nd_LRR"/>
</dbReference>
<feature type="region of interest" description="Disordered" evidence="1">
    <location>
        <begin position="1"/>
        <end position="45"/>
    </location>
</feature>
<gene>
    <name evidence="3" type="ORF">GMOD_00009079</name>
</gene>
<organism evidence="3 4">
    <name type="scientific">Pyrenophora seminiperda CCB06</name>
    <dbReference type="NCBI Taxonomy" id="1302712"/>
    <lineage>
        <taxon>Eukaryota</taxon>
        <taxon>Fungi</taxon>
        <taxon>Dikarya</taxon>
        <taxon>Ascomycota</taxon>
        <taxon>Pezizomycotina</taxon>
        <taxon>Dothideomycetes</taxon>
        <taxon>Pleosporomycetidae</taxon>
        <taxon>Pleosporales</taxon>
        <taxon>Pleosporineae</taxon>
        <taxon>Pleosporaceae</taxon>
        <taxon>Pyrenophora</taxon>
    </lineage>
</organism>
<dbReference type="PANTHER" id="PTHR39153:SF1">
    <property type="entry name" value="AGR244WP"/>
    <property type="match status" value="1"/>
</dbReference>
<dbReference type="Pfam" id="PF25353">
    <property type="entry name" value="PH_2nd_LRR"/>
    <property type="match status" value="1"/>
</dbReference>
<dbReference type="PROSITE" id="PS50003">
    <property type="entry name" value="PH_DOMAIN"/>
    <property type="match status" value="1"/>
</dbReference>